<dbReference type="EMBL" id="LBIC01000007">
    <property type="protein sequence ID" value="KKW90917.1"/>
    <property type="molecule type" value="Genomic_DNA"/>
</dbReference>
<evidence type="ECO:0000313" key="3">
    <source>
        <dbReference type="Proteomes" id="UP000033874"/>
    </source>
</evidence>
<keyword evidence="1" id="KW-1133">Transmembrane helix</keyword>
<feature type="transmembrane region" description="Helical" evidence="1">
    <location>
        <begin position="93"/>
        <end position="113"/>
    </location>
</feature>
<sequence length="517" mass="55249">MLSSTLDIFFAVAVYVERGGGRRRFPSVFHDFTPDNCLTRLNAGAVRIVGTAGMVQVVENPRGSRSSLSIEVPMQGCPPWRSAMPNKLPKRPIIVFLAGIFLGLPGVAGAVTLTSLKGMDLEGSYGSYAPRGDCSRGASLEINETGFTFKASGQTVKSTRFEYAASFLGPTYEGVSAVFFPFPVNANDFGRVILTVNDDEKRGVVRLEADVAPGQRLDPFKSALVSQSPLLLCKGSGPASAASKAPLQARPVLGKPTPLAWTNLASSIGKFQSDSDPNGIDLLTSGPIADAIRSRLGRKIDLLASNLSAISGLQRQGSLYWVTGNAPHQGGVEQAYVLLDANRRAVQIGLWEKGKLTVYAPQGGRLPVPQDIARLLMDSPPEDAVPLPGTAWEVVPVQGRAPMAYVDVAASPNIKSFSLFCEGNRPMMAMLLNKPATVPRVTVTWNFAGRLIDIPTGRANAQSTFWQANLTGSQLIPMLLRQNGSVMLRINGRLEGEALLAGAPLALRTAMRTCVKF</sequence>
<comment type="caution">
    <text evidence="2">The sequence shown here is derived from an EMBL/GenBank/DDBJ whole genome shotgun (WGS) entry which is preliminary data.</text>
</comment>
<dbReference type="AlphaFoldDB" id="A0A0M3ALB8"/>
<keyword evidence="1" id="KW-0472">Membrane</keyword>
<keyword evidence="3" id="KW-1185">Reference proteome</keyword>
<dbReference type="Proteomes" id="UP000033874">
    <property type="component" value="Unassembled WGS sequence"/>
</dbReference>
<evidence type="ECO:0000313" key="2">
    <source>
        <dbReference type="EMBL" id="KKW90917.1"/>
    </source>
</evidence>
<accession>A0A0M3ALB8</accession>
<name>A0A0M3ALB8_9SPHN</name>
<organism evidence="2 3">
    <name type="scientific">Sphingobium chungbukense</name>
    <dbReference type="NCBI Taxonomy" id="56193"/>
    <lineage>
        <taxon>Bacteria</taxon>
        <taxon>Pseudomonadati</taxon>
        <taxon>Pseudomonadota</taxon>
        <taxon>Alphaproteobacteria</taxon>
        <taxon>Sphingomonadales</taxon>
        <taxon>Sphingomonadaceae</taxon>
        <taxon>Sphingobium</taxon>
    </lineage>
</organism>
<protein>
    <submittedName>
        <fullName evidence="2">Uncharacterized protein</fullName>
    </submittedName>
</protein>
<dbReference type="PATRIC" id="fig|56193.3.peg.3121"/>
<keyword evidence="1" id="KW-0812">Transmembrane</keyword>
<reference evidence="2 3" key="1">
    <citation type="submission" date="2015-04" db="EMBL/GenBank/DDBJ databases">
        <title>Genome sequence of aromatic hydrocarbons-degrading Sphingobium chungbukense DJ77.</title>
        <authorList>
            <person name="Kim Y.-C."/>
            <person name="Chae J.-C."/>
        </authorList>
    </citation>
    <scope>NUCLEOTIDE SEQUENCE [LARGE SCALE GENOMIC DNA]</scope>
    <source>
        <strain evidence="2 3">DJ77</strain>
    </source>
</reference>
<dbReference type="STRING" id="56193.YP76_14925"/>
<proteinExistence type="predicted"/>
<gene>
    <name evidence="2" type="ORF">YP76_14925</name>
</gene>
<evidence type="ECO:0000256" key="1">
    <source>
        <dbReference type="SAM" id="Phobius"/>
    </source>
</evidence>